<accession>A0A2S0UJ93</accession>
<dbReference type="Pfam" id="PF20346">
    <property type="entry name" value="DUF6641"/>
    <property type="match status" value="1"/>
</dbReference>
<dbReference type="AlphaFoldDB" id="A0A2S0UJ93"/>
<protein>
    <submittedName>
        <fullName evidence="1">Uncharacterized protein</fullName>
    </submittedName>
</protein>
<sequence length="148" mass="16163">MGVLDKIKLVEMSRKIKPNATQQRRAKLVEQLQEQLKMAEALLNGTTHERTKSTWAKDAEGNRVRVQKPVRVRAWWEVAGNAVQFGLRYGAVPLQLQPGKSAVEVAKLAELPAVIKLLIAAAEAGEMDAAIAGMMAKRGPKEKAVAAQ</sequence>
<evidence type="ECO:0000313" key="2">
    <source>
        <dbReference type="Proteomes" id="UP000244496"/>
    </source>
</evidence>
<dbReference type="InterPro" id="IPR046581">
    <property type="entry name" value="DUF6641"/>
</dbReference>
<dbReference type="RefSeq" id="WP_108434722.1">
    <property type="nucleotide sequence ID" value="NZ_CP028918.1"/>
</dbReference>
<reference evidence="1 2" key="1">
    <citation type="submission" date="2018-04" db="EMBL/GenBank/DDBJ databases">
        <title>Genome sequencing of Gemmobacter.</title>
        <authorList>
            <person name="Yi H."/>
            <person name="Baek M.-G."/>
        </authorList>
    </citation>
    <scope>NUCLEOTIDE SEQUENCE [LARGE SCALE GENOMIC DNA]</scope>
    <source>
        <strain evidence="1 2">HYN0069</strain>
    </source>
</reference>
<evidence type="ECO:0000313" key="1">
    <source>
        <dbReference type="EMBL" id="AWB47898.1"/>
    </source>
</evidence>
<keyword evidence="2" id="KW-1185">Reference proteome</keyword>
<dbReference type="KEGG" id="geh:HYN69_04670"/>
<dbReference type="EMBL" id="CP028918">
    <property type="protein sequence ID" value="AWB47898.1"/>
    <property type="molecule type" value="Genomic_DNA"/>
</dbReference>
<name>A0A2S0UJ93_9RHOB</name>
<dbReference type="Proteomes" id="UP000244496">
    <property type="component" value="Chromosome"/>
</dbReference>
<proteinExistence type="predicted"/>
<gene>
    <name evidence="1" type="ORF">HYN69_04670</name>
</gene>
<dbReference type="OrthoDB" id="7358761at2"/>
<organism evidence="1 2">
    <name type="scientific">Paragemmobacter aquarius</name>
    <dbReference type="NCBI Taxonomy" id="2169400"/>
    <lineage>
        <taxon>Bacteria</taxon>
        <taxon>Pseudomonadati</taxon>
        <taxon>Pseudomonadota</taxon>
        <taxon>Alphaproteobacteria</taxon>
        <taxon>Rhodobacterales</taxon>
        <taxon>Paracoccaceae</taxon>
        <taxon>Paragemmobacter</taxon>
    </lineage>
</organism>